<dbReference type="PANTHER" id="PTHR35395:SF1">
    <property type="entry name" value="DUF6536 DOMAIN-CONTAINING PROTEIN"/>
    <property type="match status" value="1"/>
</dbReference>
<proteinExistence type="predicted"/>
<reference evidence="3" key="1">
    <citation type="journal article" date="2015" name="BMC Genomics">
        <title>Genomic and transcriptomic analysis of the endophytic fungus Pestalotiopsis fici reveals its lifestyle and high potential for synthesis of natural products.</title>
        <authorList>
            <person name="Wang X."/>
            <person name="Zhang X."/>
            <person name="Liu L."/>
            <person name="Xiang M."/>
            <person name="Wang W."/>
            <person name="Sun X."/>
            <person name="Che Y."/>
            <person name="Guo L."/>
            <person name="Liu G."/>
            <person name="Guo L."/>
            <person name="Wang C."/>
            <person name="Yin W.B."/>
            <person name="Stadler M."/>
            <person name="Zhang X."/>
            <person name="Liu X."/>
        </authorList>
    </citation>
    <scope>NUCLEOTIDE SEQUENCE [LARGE SCALE GENOMIC DNA]</scope>
    <source>
        <strain evidence="3">W106-1 / CGMCC3.15140</strain>
    </source>
</reference>
<dbReference type="OrthoDB" id="5429634at2759"/>
<keyword evidence="1" id="KW-0472">Membrane</keyword>
<sequence length="386" mass="43944">MTCRLWAKIKAPEEITYTKASMITIGDYISSALEHQDLHTAGLDLSTRKDFDRPWRVDPRTEFIPPRRFTFIDVLSRRKWVVTYVLMCLLVLPFYALLGVILYEHRKIGMPIDLPSLWAEGIGVFQNYAYFPSFSSEDSGGTNGPFHARRFHMAALFANIPQLFISGGYVILNNLLTTISITDEWNTFIHRRQPLRVSQPKGSQRSSYFLSLPFHYAIGLITWSGVTHWLVSRSLFVVESNEFASPDFVHFDNQDSAVVGHSAMGIILTTIAVSLTLFVPIVISFRNFEAPKSKENNDWIGREAARYPMPLTSTCSAGISAACHRHEQDLDAHLLPITWGFVEDDPESQQEELRGRFCFTTARDVQWPERYVRQNAPSFQETPAGV</sequence>
<dbReference type="HOGENOM" id="CLU_010112_2_0_1"/>
<dbReference type="Proteomes" id="UP000030651">
    <property type="component" value="Unassembled WGS sequence"/>
</dbReference>
<feature type="transmembrane region" description="Helical" evidence="1">
    <location>
        <begin position="208"/>
        <end position="231"/>
    </location>
</feature>
<keyword evidence="3" id="KW-1185">Reference proteome</keyword>
<dbReference type="RefSeq" id="XP_007826985.1">
    <property type="nucleotide sequence ID" value="XM_007828794.1"/>
</dbReference>
<gene>
    <name evidence="2" type="ORF">PFICI_00213</name>
</gene>
<dbReference type="STRING" id="1229662.W3XK59"/>
<feature type="transmembrane region" description="Helical" evidence="1">
    <location>
        <begin position="263"/>
        <end position="285"/>
    </location>
</feature>
<keyword evidence="1" id="KW-0812">Transmembrane</keyword>
<dbReference type="GeneID" id="19265226"/>
<dbReference type="PANTHER" id="PTHR35395">
    <property type="entry name" value="DUF6536 DOMAIN-CONTAINING PROTEIN"/>
    <property type="match status" value="1"/>
</dbReference>
<dbReference type="InParanoid" id="W3XK59"/>
<protein>
    <submittedName>
        <fullName evidence="2">Uncharacterized protein</fullName>
    </submittedName>
</protein>
<dbReference type="EMBL" id="KI912109">
    <property type="protein sequence ID" value="ETS86385.1"/>
    <property type="molecule type" value="Genomic_DNA"/>
</dbReference>
<feature type="transmembrane region" description="Helical" evidence="1">
    <location>
        <begin position="81"/>
        <end position="103"/>
    </location>
</feature>
<dbReference type="KEGG" id="pfy:PFICI_00213"/>
<keyword evidence="1" id="KW-1133">Transmembrane helix</keyword>
<evidence type="ECO:0000313" key="2">
    <source>
        <dbReference type="EMBL" id="ETS86385.1"/>
    </source>
</evidence>
<evidence type="ECO:0000256" key="1">
    <source>
        <dbReference type="SAM" id="Phobius"/>
    </source>
</evidence>
<dbReference type="AlphaFoldDB" id="W3XK59"/>
<organism evidence="2 3">
    <name type="scientific">Pestalotiopsis fici (strain W106-1 / CGMCC3.15140)</name>
    <dbReference type="NCBI Taxonomy" id="1229662"/>
    <lineage>
        <taxon>Eukaryota</taxon>
        <taxon>Fungi</taxon>
        <taxon>Dikarya</taxon>
        <taxon>Ascomycota</taxon>
        <taxon>Pezizomycotina</taxon>
        <taxon>Sordariomycetes</taxon>
        <taxon>Xylariomycetidae</taxon>
        <taxon>Amphisphaeriales</taxon>
        <taxon>Sporocadaceae</taxon>
        <taxon>Pestalotiopsis</taxon>
    </lineage>
</organism>
<name>W3XK59_PESFW</name>
<accession>W3XK59</accession>
<evidence type="ECO:0000313" key="3">
    <source>
        <dbReference type="Proteomes" id="UP000030651"/>
    </source>
</evidence>